<feature type="domain" description="DUF3592" evidence="2">
    <location>
        <begin position="131"/>
        <end position="190"/>
    </location>
</feature>
<reference evidence="3 4" key="1">
    <citation type="submission" date="2013-06" db="EMBL/GenBank/DDBJ databases">
        <title>Rumen cellulosomics: divergent fiber-degrading strategies revealed by comparative genome-wide analysis of six Ruminococcal strains.</title>
        <authorList>
            <person name="Dassa B."/>
            <person name="Borovok I."/>
            <person name="Lamed R."/>
            <person name="Flint H."/>
            <person name="Yeoman C.J."/>
            <person name="White B."/>
            <person name="Bayer E.A."/>
        </authorList>
    </citation>
    <scope>NUCLEOTIDE SEQUENCE [LARGE SCALE GENOMIC DNA]</scope>
    <source>
        <strain evidence="3 4">SY3</strain>
    </source>
</reference>
<dbReference type="RefSeq" id="WP_037285285.1">
    <property type="nucleotide sequence ID" value="NZ_JEOB01000001.1"/>
</dbReference>
<sequence>MLDLNKKFNNTNGIYDEYNRMPYHDSNNHMNVYDNPPKDLYRAPYDPMNMSDGVIRGTSRADYSPLKKSLAITALLSIAVVLIAKLFAGNVVPIGFGLLFFIIGSIVFWTTIFNCSSKKKICTQPVTAVCHDLHVSVSRDSDGTTSRTYSPVWRYYFNGNYYEHHESNSSNIDVPRVGEERTLMIDPSDPLTIYRKSISQMLFLLIFGLIFMIVPMLMVMID</sequence>
<evidence type="ECO:0000313" key="3">
    <source>
        <dbReference type="EMBL" id="EXM41097.1"/>
    </source>
</evidence>
<comment type="caution">
    <text evidence="3">The sequence shown here is derived from an EMBL/GenBank/DDBJ whole genome shotgun (WGS) entry which is preliminary data.</text>
</comment>
<feature type="transmembrane region" description="Helical" evidence="1">
    <location>
        <begin position="201"/>
        <end position="221"/>
    </location>
</feature>
<keyword evidence="1" id="KW-1133">Transmembrane helix</keyword>
<accession>A0A011V6D7</accession>
<feature type="transmembrane region" description="Helical" evidence="1">
    <location>
        <begin position="94"/>
        <end position="113"/>
    </location>
</feature>
<dbReference type="InterPro" id="IPR021994">
    <property type="entry name" value="DUF3592"/>
</dbReference>
<dbReference type="Pfam" id="PF12158">
    <property type="entry name" value="DUF3592"/>
    <property type="match status" value="1"/>
</dbReference>
<dbReference type="AlphaFoldDB" id="A0A011V6D7"/>
<dbReference type="PATRIC" id="fig|1341156.4.peg.553"/>
<proteinExistence type="predicted"/>
<keyword evidence="1" id="KW-0812">Transmembrane</keyword>
<gene>
    <name evidence="3" type="ORF">RASY3_04195</name>
</gene>
<keyword evidence="1" id="KW-0472">Membrane</keyword>
<dbReference type="EMBL" id="JEOB01000001">
    <property type="protein sequence ID" value="EXM41097.1"/>
    <property type="molecule type" value="Genomic_DNA"/>
</dbReference>
<evidence type="ECO:0000313" key="4">
    <source>
        <dbReference type="Proteomes" id="UP000021369"/>
    </source>
</evidence>
<dbReference type="Proteomes" id="UP000021369">
    <property type="component" value="Unassembled WGS sequence"/>
</dbReference>
<protein>
    <recommendedName>
        <fullName evidence="2">DUF3592 domain-containing protein</fullName>
    </recommendedName>
</protein>
<feature type="transmembrane region" description="Helical" evidence="1">
    <location>
        <begin position="70"/>
        <end position="88"/>
    </location>
</feature>
<organism evidence="3 4">
    <name type="scientific">Ruminococcus albus SY3</name>
    <dbReference type="NCBI Taxonomy" id="1341156"/>
    <lineage>
        <taxon>Bacteria</taxon>
        <taxon>Bacillati</taxon>
        <taxon>Bacillota</taxon>
        <taxon>Clostridia</taxon>
        <taxon>Eubacteriales</taxon>
        <taxon>Oscillospiraceae</taxon>
        <taxon>Ruminococcus</taxon>
    </lineage>
</organism>
<keyword evidence="4" id="KW-1185">Reference proteome</keyword>
<evidence type="ECO:0000259" key="2">
    <source>
        <dbReference type="Pfam" id="PF12158"/>
    </source>
</evidence>
<name>A0A011V6D7_RUMAL</name>
<evidence type="ECO:0000256" key="1">
    <source>
        <dbReference type="SAM" id="Phobius"/>
    </source>
</evidence>